<name>A0A420J3G3_9PEZI</name>
<feature type="chain" id="PRO_5019445453" description="Secreted effector protein" evidence="1">
    <location>
        <begin position="23"/>
        <end position="68"/>
    </location>
</feature>
<dbReference type="Proteomes" id="UP000283383">
    <property type="component" value="Unassembled WGS sequence"/>
</dbReference>
<organism evidence="2 3">
    <name type="scientific">Golovinomyces cichoracearum</name>
    <dbReference type="NCBI Taxonomy" id="62708"/>
    <lineage>
        <taxon>Eukaryota</taxon>
        <taxon>Fungi</taxon>
        <taxon>Dikarya</taxon>
        <taxon>Ascomycota</taxon>
        <taxon>Pezizomycotina</taxon>
        <taxon>Leotiomycetes</taxon>
        <taxon>Erysiphales</taxon>
        <taxon>Erysiphaceae</taxon>
        <taxon>Golovinomyces</taxon>
    </lineage>
</organism>
<comment type="caution">
    <text evidence="2">The sequence shown here is derived from an EMBL/GenBank/DDBJ whole genome shotgun (WGS) entry which is preliminary data.</text>
</comment>
<protein>
    <recommendedName>
        <fullName evidence="4">Secreted effector protein</fullName>
    </recommendedName>
</protein>
<feature type="signal peptide" evidence="1">
    <location>
        <begin position="1"/>
        <end position="22"/>
    </location>
</feature>
<dbReference type="EMBL" id="MCBQ01003709">
    <property type="protein sequence ID" value="RKF81311.1"/>
    <property type="molecule type" value="Genomic_DNA"/>
</dbReference>
<keyword evidence="3" id="KW-1185">Reference proteome</keyword>
<accession>A0A420J3G3</accession>
<sequence length="68" mass="7406">MRQLSVLSLLCCLCSWPLRAHGLMACAHWPLPLPVAVLANASANASANICKYHLQELHSLSRSYSSSL</sequence>
<keyword evidence="1" id="KW-0732">Signal</keyword>
<reference evidence="2 3" key="1">
    <citation type="journal article" date="2018" name="BMC Genomics">
        <title>Comparative genome analyses reveal sequence features reflecting distinct modes of host-adaptation between dicot and monocot powdery mildew.</title>
        <authorList>
            <person name="Wu Y."/>
            <person name="Ma X."/>
            <person name="Pan Z."/>
            <person name="Kale S.D."/>
            <person name="Song Y."/>
            <person name="King H."/>
            <person name="Zhang Q."/>
            <person name="Presley C."/>
            <person name="Deng X."/>
            <person name="Wei C.I."/>
            <person name="Xiao S."/>
        </authorList>
    </citation>
    <scope>NUCLEOTIDE SEQUENCE [LARGE SCALE GENOMIC DNA]</scope>
    <source>
        <strain evidence="2">UMSG3</strain>
    </source>
</reference>
<gene>
    <name evidence="2" type="ORF">GcM3_c146o71</name>
</gene>
<evidence type="ECO:0008006" key="4">
    <source>
        <dbReference type="Google" id="ProtNLM"/>
    </source>
</evidence>
<proteinExistence type="predicted"/>
<evidence type="ECO:0000256" key="1">
    <source>
        <dbReference type="SAM" id="SignalP"/>
    </source>
</evidence>
<evidence type="ECO:0000313" key="2">
    <source>
        <dbReference type="EMBL" id="RKF81311.1"/>
    </source>
</evidence>
<dbReference type="AlphaFoldDB" id="A0A420J3G3"/>
<evidence type="ECO:0000313" key="3">
    <source>
        <dbReference type="Proteomes" id="UP000283383"/>
    </source>
</evidence>